<dbReference type="GeneID" id="89947831"/>
<keyword evidence="4" id="KW-1185">Reference proteome</keyword>
<sequence>MPLSITTNASFEDDDEGDAVNSETDDDNTANTVEAEIDGDDVEQEVTRPITTIRRAQQNISVMQFYAHRLQVRPNAGRLHYFGWLFHQYVVDMYVKVEHRRLEYLRNNQGSLRTELYSGLTDAAVSDSTISTEEIGKQIILPSSHTGSPRSMQQLYQDSMAMVSALG</sequence>
<dbReference type="RefSeq" id="XP_064688282.1">
    <property type="nucleotide sequence ID" value="XM_064823457.1"/>
</dbReference>
<reference evidence="3 4" key="1">
    <citation type="submission" date="2022-11" db="EMBL/GenBank/DDBJ databases">
        <title>Mucor velutinosus strain NIH1002 WGS.</title>
        <authorList>
            <person name="Subramanian P."/>
            <person name="Mullikin J.C."/>
            <person name="Segre J.A."/>
            <person name="Zelazny A.M."/>
        </authorList>
    </citation>
    <scope>NUCLEOTIDE SEQUENCE [LARGE SCALE GENOMIC DNA]</scope>
    <source>
        <strain evidence="3 4">NIH1002</strain>
    </source>
</reference>
<feature type="compositionally biased region" description="Polar residues" evidence="1">
    <location>
        <begin position="1"/>
        <end position="10"/>
    </location>
</feature>
<dbReference type="PANTHER" id="PTHR45786:SF74">
    <property type="entry name" value="ATP-DEPENDENT DNA HELICASE"/>
    <property type="match status" value="1"/>
</dbReference>
<evidence type="ECO:0000313" key="4">
    <source>
        <dbReference type="Proteomes" id="UP001304243"/>
    </source>
</evidence>
<accession>A0AAN7I4Y5</accession>
<dbReference type="EMBL" id="JASEJX010000001">
    <property type="protein sequence ID" value="KAK4521616.1"/>
    <property type="molecule type" value="Genomic_DNA"/>
</dbReference>
<evidence type="ECO:0000256" key="1">
    <source>
        <dbReference type="SAM" id="MobiDB-lite"/>
    </source>
</evidence>
<dbReference type="AlphaFoldDB" id="A0AAN7I4Y5"/>
<comment type="caution">
    <text evidence="3">The sequence shown here is derived from an EMBL/GenBank/DDBJ whole genome shotgun (WGS) entry which is preliminary data.</text>
</comment>
<organism evidence="3 4">
    <name type="scientific">Mucor velutinosus</name>
    <dbReference type="NCBI Taxonomy" id="708070"/>
    <lineage>
        <taxon>Eukaryota</taxon>
        <taxon>Fungi</taxon>
        <taxon>Fungi incertae sedis</taxon>
        <taxon>Mucoromycota</taxon>
        <taxon>Mucoromycotina</taxon>
        <taxon>Mucoromycetes</taxon>
        <taxon>Mucorales</taxon>
        <taxon>Mucorineae</taxon>
        <taxon>Mucoraceae</taxon>
        <taxon>Mucor</taxon>
    </lineage>
</organism>
<dbReference type="Proteomes" id="UP001304243">
    <property type="component" value="Unassembled WGS sequence"/>
</dbReference>
<evidence type="ECO:0000259" key="2">
    <source>
        <dbReference type="Pfam" id="PF14214"/>
    </source>
</evidence>
<feature type="region of interest" description="Disordered" evidence="1">
    <location>
        <begin position="1"/>
        <end position="31"/>
    </location>
</feature>
<gene>
    <name evidence="3" type="primary">MCD1</name>
    <name evidence="3" type="ORF">ATC70_004145</name>
</gene>
<dbReference type="PANTHER" id="PTHR45786">
    <property type="entry name" value="DNA BINDING PROTEIN-LIKE"/>
    <property type="match status" value="1"/>
</dbReference>
<name>A0AAN7I4Y5_9FUNG</name>
<feature type="compositionally biased region" description="Acidic residues" evidence="1">
    <location>
        <begin position="11"/>
        <end position="28"/>
    </location>
</feature>
<protein>
    <submittedName>
        <fullName evidence="3">Sister chromatid cohesion protein 1</fullName>
    </submittedName>
</protein>
<dbReference type="InterPro" id="IPR025476">
    <property type="entry name" value="Helitron_helicase-like"/>
</dbReference>
<feature type="domain" description="Helitron helicase-like" evidence="2">
    <location>
        <begin position="65"/>
        <end position="167"/>
    </location>
</feature>
<evidence type="ECO:0000313" key="3">
    <source>
        <dbReference type="EMBL" id="KAK4521616.1"/>
    </source>
</evidence>
<proteinExistence type="predicted"/>
<dbReference type="Pfam" id="PF14214">
    <property type="entry name" value="Helitron_like_N"/>
    <property type="match status" value="1"/>
</dbReference>